<feature type="compositionally biased region" description="Low complexity" evidence="2">
    <location>
        <begin position="503"/>
        <end position="527"/>
    </location>
</feature>
<keyword evidence="5" id="KW-1185">Reference proteome</keyword>
<organism evidence="4 5">
    <name type="scientific">Prorocentrum cordatum</name>
    <dbReference type="NCBI Taxonomy" id="2364126"/>
    <lineage>
        <taxon>Eukaryota</taxon>
        <taxon>Sar</taxon>
        <taxon>Alveolata</taxon>
        <taxon>Dinophyceae</taxon>
        <taxon>Prorocentrales</taxon>
        <taxon>Prorocentraceae</taxon>
        <taxon>Prorocentrum</taxon>
    </lineage>
</organism>
<dbReference type="InterPro" id="IPR007201">
    <property type="entry name" value="Mei2-like_Rrm_C"/>
</dbReference>
<feature type="compositionally biased region" description="Low complexity" evidence="2">
    <location>
        <begin position="434"/>
        <end position="444"/>
    </location>
</feature>
<feature type="compositionally biased region" description="Polar residues" evidence="2">
    <location>
        <begin position="452"/>
        <end position="463"/>
    </location>
</feature>
<dbReference type="Proteomes" id="UP001189429">
    <property type="component" value="Unassembled WGS sequence"/>
</dbReference>
<sequence length="742" mass="80728">MFHRSSRTRVRATAWGSDRAEDALRSGPSWRKPAEEIMTAEFQTSATSSTRQPSSPLPSDAKSSDGDSGSGPRAERGAQDLGTAEEQKHAGQEASVASEDAVFTVMIRQIPRHYTQLKFLAELSCRGLHGLVDFIYFPFDVKKGTNVGFGFVNFTEPRHTERFRQEFDNVYLDMEMRNKEKPLRMHPAAVQGFQDNYSHFVSTKTGQKADRRYSPLFMPRGSWAGLAEDIQMELAQLREAFNSRPPGLLHVSRSEVPAQICSLPQQAAGAEGPFPGEGKKKKKKKKKKKGSFSGFAGSWSAALVRTPRLAVRQLTGVLSTKSSSTFPGIPTSFPERAVPLAAPDSILRMGVETFEEAPVDTNQFGLDRLLQQVAAKTESTALKAALSAELIQLQAPNRETAAPGAEAEAARRANGARKATETLAKAKGITASASAAGEATAAEANQPKFKATRNQVQLQSTPSAKEAEIQITLEDAAHARMEVDDSRAKKRSMGNCKGPSTSAGAQAMAPHAPAAPLLACDAGPPGADDSAGDAPLGHALDWNGRAGRQSKRGQAILTKLTNCLAKYLVAHAPAAHAKLSAHERGDFTAARFETRESGPKMPDCSLDISAKEPPIWLDKEEQVGRHWPWEQRLAICIDCIEPWIQVFDADYPPRKMIAAAGIAPWTAMERGFKLHESAKTYLNIPGITDSDHARLIQCLISTRPHESHTFKQDSIDLGEQKLDERFTYQRSGDPAMAIDALT</sequence>
<feature type="region of interest" description="Disordered" evidence="2">
    <location>
        <begin position="434"/>
        <end position="465"/>
    </location>
</feature>
<evidence type="ECO:0000256" key="2">
    <source>
        <dbReference type="SAM" id="MobiDB-lite"/>
    </source>
</evidence>
<accession>A0ABN9TAV8</accession>
<comment type="caution">
    <text evidence="4">The sequence shown here is derived from an EMBL/GenBank/DDBJ whole genome shotgun (WGS) entry which is preliminary data.</text>
</comment>
<feature type="region of interest" description="Disordered" evidence="2">
    <location>
        <begin position="481"/>
        <end position="548"/>
    </location>
</feature>
<gene>
    <name evidence="4" type="ORF">PCOR1329_LOCUS37345</name>
</gene>
<evidence type="ECO:0000256" key="1">
    <source>
        <dbReference type="PROSITE-ProRule" id="PRU00176"/>
    </source>
</evidence>
<dbReference type="InterPro" id="IPR035979">
    <property type="entry name" value="RBD_domain_sf"/>
</dbReference>
<dbReference type="Gene3D" id="3.30.70.330">
    <property type="match status" value="1"/>
</dbReference>
<feature type="compositionally biased region" description="Polar residues" evidence="2">
    <location>
        <begin position="41"/>
        <end position="54"/>
    </location>
</feature>
<evidence type="ECO:0000259" key="3">
    <source>
        <dbReference type="PROSITE" id="PS50102"/>
    </source>
</evidence>
<reference evidence="4" key="1">
    <citation type="submission" date="2023-10" db="EMBL/GenBank/DDBJ databases">
        <authorList>
            <person name="Chen Y."/>
            <person name="Shah S."/>
            <person name="Dougan E. K."/>
            <person name="Thang M."/>
            <person name="Chan C."/>
        </authorList>
    </citation>
    <scope>NUCLEOTIDE SEQUENCE [LARGE SCALE GENOMIC DNA]</scope>
</reference>
<keyword evidence="1" id="KW-0694">RNA-binding</keyword>
<dbReference type="PROSITE" id="PS50102">
    <property type="entry name" value="RRM"/>
    <property type="match status" value="1"/>
</dbReference>
<protein>
    <recommendedName>
        <fullName evidence="3">RRM domain-containing protein</fullName>
    </recommendedName>
</protein>
<dbReference type="SUPFAM" id="SSF54928">
    <property type="entry name" value="RNA-binding domain, RBD"/>
    <property type="match status" value="1"/>
</dbReference>
<feature type="region of interest" description="Disordered" evidence="2">
    <location>
        <begin position="266"/>
        <end position="293"/>
    </location>
</feature>
<feature type="compositionally biased region" description="Basic residues" evidence="2">
    <location>
        <begin position="1"/>
        <end position="10"/>
    </location>
</feature>
<feature type="region of interest" description="Disordered" evidence="2">
    <location>
        <begin position="1"/>
        <end position="95"/>
    </location>
</feature>
<feature type="compositionally biased region" description="Basic residues" evidence="2">
    <location>
        <begin position="279"/>
        <end position="290"/>
    </location>
</feature>
<dbReference type="InterPro" id="IPR012677">
    <property type="entry name" value="Nucleotide-bd_a/b_plait_sf"/>
</dbReference>
<evidence type="ECO:0000313" key="5">
    <source>
        <dbReference type="Proteomes" id="UP001189429"/>
    </source>
</evidence>
<feature type="domain" description="RRM" evidence="3">
    <location>
        <begin position="103"/>
        <end position="190"/>
    </location>
</feature>
<dbReference type="Pfam" id="PF04059">
    <property type="entry name" value="RRM_2"/>
    <property type="match status" value="1"/>
</dbReference>
<proteinExistence type="predicted"/>
<dbReference type="EMBL" id="CAUYUJ010014527">
    <property type="protein sequence ID" value="CAK0842611.1"/>
    <property type="molecule type" value="Genomic_DNA"/>
</dbReference>
<dbReference type="InterPro" id="IPR000504">
    <property type="entry name" value="RRM_dom"/>
</dbReference>
<name>A0ABN9TAV8_9DINO</name>
<evidence type="ECO:0000313" key="4">
    <source>
        <dbReference type="EMBL" id="CAK0842611.1"/>
    </source>
</evidence>